<dbReference type="InterPro" id="IPR001041">
    <property type="entry name" value="2Fe-2S_ferredoxin-type"/>
</dbReference>
<proteinExistence type="inferred from homology"/>
<keyword evidence="4" id="KW-0001">2Fe-2S</keyword>
<gene>
    <name evidence="13" type="ORF">BQ4739_LOCUS5649</name>
</gene>
<evidence type="ECO:0000313" key="13">
    <source>
        <dbReference type="EMBL" id="SZX65201.1"/>
    </source>
</evidence>
<feature type="domain" description="2Fe-2S ferredoxin-type" evidence="12">
    <location>
        <begin position="80"/>
        <end position="184"/>
    </location>
</feature>
<evidence type="ECO:0000259" key="12">
    <source>
        <dbReference type="PROSITE" id="PS51085"/>
    </source>
</evidence>
<dbReference type="AlphaFoldDB" id="A0A383VJ15"/>
<feature type="signal peptide" evidence="11">
    <location>
        <begin position="1"/>
        <end position="25"/>
    </location>
</feature>
<accession>A0A383VJ15</accession>
<evidence type="ECO:0000256" key="7">
    <source>
        <dbReference type="ARBA" id="ARBA00023004"/>
    </source>
</evidence>
<dbReference type="PROSITE" id="PS00814">
    <property type="entry name" value="ADX"/>
    <property type="match status" value="1"/>
</dbReference>
<dbReference type="Pfam" id="PF00111">
    <property type="entry name" value="Fer2"/>
    <property type="match status" value="1"/>
</dbReference>
<dbReference type="GO" id="GO:0046872">
    <property type="term" value="F:metal ion binding"/>
    <property type="evidence" value="ECO:0007669"/>
    <property type="project" value="UniProtKB-KW"/>
</dbReference>
<dbReference type="InterPro" id="IPR018298">
    <property type="entry name" value="Adrenodoxin_Fe-S_BS"/>
</dbReference>
<dbReference type="SUPFAM" id="SSF54292">
    <property type="entry name" value="2Fe-2S ferredoxin-like"/>
    <property type="match status" value="1"/>
</dbReference>
<comment type="similarity">
    <text evidence="1">Belongs to the adrenodoxin/putidaredoxin family.</text>
</comment>
<reference evidence="13 14" key="1">
    <citation type="submission" date="2016-10" db="EMBL/GenBank/DDBJ databases">
        <authorList>
            <person name="Cai Z."/>
        </authorList>
    </citation>
    <scope>NUCLEOTIDE SEQUENCE [LARGE SCALE GENOMIC DNA]</scope>
</reference>
<evidence type="ECO:0000256" key="4">
    <source>
        <dbReference type="ARBA" id="ARBA00022714"/>
    </source>
</evidence>
<keyword evidence="5" id="KW-0479">Metal-binding</keyword>
<protein>
    <recommendedName>
        <fullName evidence="2">2Fe-2S ferredoxin</fullName>
    </recommendedName>
</protein>
<dbReference type="PRINTS" id="PR00355">
    <property type="entry name" value="ADRENODOXIN"/>
</dbReference>
<dbReference type="GO" id="GO:0140647">
    <property type="term" value="P:P450-containing electron transport chain"/>
    <property type="evidence" value="ECO:0007669"/>
    <property type="project" value="InterPro"/>
</dbReference>
<evidence type="ECO:0000256" key="11">
    <source>
        <dbReference type="SAM" id="SignalP"/>
    </source>
</evidence>
<evidence type="ECO:0000256" key="1">
    <source>
        <dbReference type="ARBA" id="ARBA00010914"/>
    </source>
</evidence>
<evidence type="ECO:0000256" key="10">
    <source>
        <dbReference type="SAM" id="MobiDB-lite"/>
    </source>
</evidence>
<name>A0A383VJ15_TETOB</name>
<dbReference type="Gene3D" id="3.10.20.30">
    <property type="match status" value="1"/>
</dbReference>
<evidence type="ECO:0000256" key="9">
    <source>
        <dbReference type="ARBA" id="ARBA00034078"/>
    </source>
</evidence>
<keyword evidence="8" id="KW-0411">Iron-sulfur</keyword>
<keyword evidence="6" id="KW-0249">Electron transport</keyword>
<dbReference type="PROSITE" id="PS51085">
    <property type="entry name" value="2FE2S_FER_2"/>
    <property type="match status" value="1"/>
</dbReference>
<dbReference type="InterPro" id="IPR036010">
    <property type="entry name" value="2Fe-2S_ferredoxin-like_sf"/>
</dbReference>
<evidence type="ECO:0000256" key="6">
    <source>
        <dbReference type="ARBA" id="ARBA00022982"/>
    </source>
</evidence>
<dbReference type="GO" id="GO:0009055">
    <property type="term" value="F:electron transfer activity"/>
    <property type="evidence" value="ECO:0007669"/>
    <property type="project" value="TreeGrafter"/>
</dbReference>
<organism evidence="13 14">
    <name type="scientific">Tetradesmus obliquus</name>
    <name type="common">Green alga</name>
    <name type="synonym">Acutodesmus obliquus</name>
    <dbReference type="NCBI Taxonomy" id="3088"/>
    <lineage>
        <taxon>Eukaryota</taxon>
        <taxon>Viridiplantae</taxon>
        <taxon>Chlorophyta</taxon>
        <taxon>core chlorophytes</taxon>
        <taxon>Chlorophyceae</taxon>
        <taxon>CS clade</taxon>
        <taxon>Sphaeropleales</taxon>
        <taxon>Scenedesmaceae</taxon>
        <taxon>Tetradesmus</taxon>
    </lineage>
</organism>
<dbReference type="EMBL" id="FNXT01000569">
    <property type="protein sequence ID" value="SZX65201.1"/>
    <property type="molecule type" value="Genomic_DNA"/>
</dbReference>
<evidence type="ECO:0000313" key="14">
    <source>
        <dbReference type="Proteomes" id="UP000256970"/>
    </source>
</evidence>
<dbReference type="PANTHER" id="PTHR23426">
    <property type="entry name" value="FERREDOXIN/ADRENODOXIN"/>
    <property type="match status" value="1"/>
</dbReference>
<keyword evidence="11" id="KW-0732">Signal</keyword>
<feature type="region of interest" description="Disordered" evidence="10">
    <location>
        <begin position="39"/>
        <end position="77"/>
    </location>
</feature>
<dbReference type="Proteomes" id="UP000256970">
    <property type="component" value="Unassembled WGS sequence"/>
</dbReference>
<dbReference type="PANTHER" id="PTHR23426:SF72">
    <property type="entry name" value="2FE-2S FERREDOXIN-TYPE DOMAIN-CONTAINING PROTEIN"/>
    <property type="match status" value="1"/>
</dbReference>
<evidence type="ECO:0000256" key="2">
    <source>
        <dbReference type="ARBA" id="ARBA00019395"/>
    </source>
</evidence>
<evidence type="ECO:0000256" key="8">
    <source>
        <dbReference type="ARBA" id="ARBA00023014"/>
    </source>
</evidence>
<dbReference type="GO" id="GO:0051537">
    <property type="term" value="F:2 iron, 2 sulfur cluster binding"/>
    <property type="evidence" value="ECO:0007669"/>
    <property type="project" value="UniProtKB-KW"/>
</dbReference>
<keyword evidence="14" id="KW-1185">Reference proteome</keyword>
<feature type="chain" id="PRO_5016624270" description="2Fe-2S ferredoxin" evidence="11">
    <location>
        <begin position="26"/>
        <end position="197"/>
    </location>
</feature>
<dbReference type="InterPro" id="IPR012675">
    <property type="entry name" value="Beta-grasp_dom_sf"/>
</dbReference>
<evidence type="ECO:0000256" key="3">
    <source>
        <dbReference type="ARBA" id="ARBA00022448"/>
    </source>
</evidence>
<dbReference type="InterPro" id="IPR001055">
    <property type="entry name" value="Adrenodoxin-like"/>
</dbReference>
<feature type="compositionally biased region" description="Low complexity" evidence="10">
    <location>
        <begin position="39"/>
        <end position="68"/>
    </location>
</feature>
<evidence type="ECO:0000256" key="5">
    <source>
        <dbReference type="ARBA" id="ARBA00022723"/>
    </source>
</evidence>
<dbReference type="STRING" id="3088.A0A383VJ15"/>
<keyword evidence="7" id="KW-0408">Iron</keyword>
<sequence>MLRTVLPSLLRRCLLGAPLQELVTACSCSSLQAAGSSSAAQRWGQQQRQQQQRSHAAAFHTSTSTAHGHSSDEDEGAETISVTFVSEKDGSETTVKAPIGKHLLEVAHDNDIELEGACEASLACSTCHVIVEDEEFFHRIPEPTEDELDMLDLAFGLSETSRLGCQVIATKELDGLRVKIPSATRNFYVDGHVPKPH</sequence>
<comment type="cofactor">
    <cofactor evidence="9">
        <name>[2Fe-2S] cluster</name>
        <dbReference type="ChEBI" id="CHEBI:190135"/>
    </cofactor>
</comment>
<dbReference type="GO" id="GO:0005739">
    <property type="term" value="C:mitochondrion"/>
    <property type="evidence" value="ECO:0007669"/>
    <property type="project" value="TreeGrafter"/>
</dbReference>
<dbReference type="CDD" id="cd00207">
    <property type="entry name" value="fer2"/>
    <property type="match status" value="1"/>
</dbReference>
<keyword evidence="3" id="KW-0813">Transport</keyword>